<evidence type="ECO:0000256" key="4">
    <source>
        <dbReference type="ARBA" id="ARBA00023136"/>
    </source>
</evidence>
<evidence type="ECO:0000256" key="2">
    <source>
        <dbReference type="ARBA" id="ARBA00022692"/>
    </source>
</evidence>
<sequence>MRIELFDPNTILGALLSGAIFLLVGLILSWVLRYAVGAALRHDQSDRIDQITLSFLSHLAVLVMWVILIVAYTRVVPALNRFGTALLAGVSLVSVVIGFAAQTTLGNLVAGISLVLYKPFRRGDRIQISAPTKDDFDAGVVEDISLGFTVLRTDDGRRIVVVNGKMAQQTMIKLSSTDEQPIAPAPPV</sequence>
<keyword evidence="3 5" id="KW-1133">Transmembrane helix</keyword>
<comment type="function">
    <text evidence="5">Mechanosensitive channel that participates in the regulation of osmotic pressure changes within the cell, opening in response to stretch forces in the membrane lipid bilayer, without the need for other proteins. Contributes to normal resistance to hypoosmotic shock. Forms an ion channel of 1.0 nanosiemens conductance with a slight preference for anions.</text>
</comment>
<feature type="transmembrane region" description="Helical" evidence="5">
    <location>
        <begin position="85"/>
        <end position="117"/>
    </location>
</feature>
<keyword evidence="8" id="KW-1185">Reference proteome</keyword>
<dbReference type="GO" id="GO:0005886">
    <property type="term" value="C:plasma membrane"/>
    <property type="evidence" value="ECO:0007669"/>
    <property type="project" value="UniProtKB-SubCell"/>
</dbReference>
<evidence type="ECO:0000256" key="5">
    <source>
        <dbReference type="RuleBase" id="RU369025"/>
    </source>
</evidence>
<protein>
    <recommendedName>
        <fullName evidence="5">Small-conductance mechanosensitive channel</fullName>
    </recommendedName>
</protein>
<comment type="caution">
    <text evidence="5">Lacks conserved residue(s) required for the propagation of feature annotation.</text>
</comment>
<dbReference type="PANTHER" id="PTHR30221:SF1">
    <property type="entry name" value="SMALL-CONDUCTANCE MECHANOSENSITIVE CHANNEL"/>
    <property type="match status" value="1"/>
</dbReference>
<comment type="subcellular location">
    <subcellularLocation>
        <location evidence="5">Cell inner membrane</location>
        <topology evidence="5">Multi-pass membrane protein</topology>
    </subcellularLocation>
    <subcellularLocation>
        <location evidence="1">Membrane</location>
    </subcellularLocation>
</comment>
<evidence type="ECO:0000313" key="8">
    <source>
        <dbReference type="Proteomes" id="UP001165565"/>
    </source>
</evidence>
<dbReference type="Gene3D" id="2.30.30.60">
    <property type="match status" value="1"/>
</dbReference>
<comment type="caution">
    <text evidence="7">The sequence shown here is derived from an EMBL/GenBank/DDBJ whole genome shotgun (WGS) entry which is preliminary data.</text>
</comment>
<dbReference type="InterPro" id="IPR023408">
    <property type="entry name" value="MscS_beta-dom_sf"/>
</dbReference>
<evidence type="ECO:0000256" key="1">
    <source>
        <dbReference type="ARBA" id="ARBA00004370"/>
    </source>
</evidence>
<feature type="transmembrane region" description="Helical" evidence="5">
    <location>
        <begin position="53"/>
        <end position="73"/>
    </location>
</feature>
<keyword evidence="5" id="KW-0813">Transport</keyword>
<keyword evidence="5" id="KW-0997">Cell inner membrane</keyword>
<accession>A0AA41Z6W4</accession>
<keyword evidence="5" id="KW-1003">Cell membrane</keyword>
<name>A0AA41Z6W4_9SPHN</name>
<organism evidence="7 8">
    <name type="scientific">Sphingomonas lycopersici</name>
    <dbReference type="NCBI Taxonomy" id="2951807"/>
    <lineage>
        <taxon>Bacteria</taxon>
        <taxon>Pseudomonadati</taxon>
        <taxon>Pseudomonadota</taxon>
        <taxon>Alphaproteobacteria</taxon>
        <taxon>Sphingomonadales</taxon>
        <taxon>Sphingomonadaceae</taxon>
        <taxon>Sphingomonas</taxon>
    </lineage>
</organism>
<feature type="transmembrane region" description="Helical" evidence="5">
    <location>
        <begin position="12"/>
        <end position="32"/>
    </location>
</feature>
<keyword evidence="4 5" id="KW-0472">Membrane</keyword>
<comment type="similarity">
    <text evidence="5">Belongs to the MscS (TC 1.A.23) family.</text>
</comment>
<evidence type="ECO:0000259" key="6">
    <source>
        <dbReference type="Pfam" id="PF00924"/>
    </source>
</evidence>
<dbReference type="InterPro" id="IPR010920">
    <property type="entry name" value="LSM_dom_sf"/>
</dbReference>
<keyword evidence="2 5" id="KW-0812">Transmembrane</keyword>
<proteinExistence type="inferred from homology"/>
<comment type="subunit">
    <text evidence="5">Homoheptamer.</text>
</comment>
<evidence type="ECO:0000256" key="3">
    <source>
        <dbReference type="ARBA" id="ARBA00022989"/>
    </source>
</evidence>
<dbReference type="GO" id="GO:0008381">
    <property type="term" value="F:mechanosensitive monoatomic ion channel activity"/>
    <property type="evidence" value="ECO:0007669"/>
    <property type="project" value="InterPro"/>
</dbReference>
<dbReference type="Proteomes" id="UP001165565">
    <property type="component" value="Unassembled WGS sequence"/>
</dbReference>
<feature type="domain" description="Mechanosensitive ion channel MscS" evidence="6">
    <location>
        <begin position="104"/>
        <end position="172"/>
    </location>
</feature>
<keyword evidence="5" id="KW-0407">Ion channel</keyword>
<dbReference type="InterPro" id="IPR006685">
    <property type="entry name" value="MscS_channel_2nd"/>
</dbReference>
<evidence type="ECO:0000313" key="7">
    <source>
        <dbReference type="EMBL" id="MCW6533939.1"/>
    </source>
</evidence>
<dbReference type="RefSeq" id="WP_265267961.1">
    <property type="nucleotide sequence ID" value="NZ_JANFAV010000002.1"/>
</dbReference>
<keyword evidence="5" id="KW-0406">Ion transport</keyword>
<dbReference type="AlphaFoldDB" id="A0AA41Z6W4"/>
<dbReference type="Gene3D" id="1.10.287.1260">
    <property type="match status" value="1"/>
</dbReference>
<dbReference type="InterPro" id="IPR045275">
    <property type="entry name" value="MscS_archaea/bacteria_type"/>
</dbReference>
<reference evidence="7" key="1">
    <citation type="submission" date="2022-06" db="EMBL/GenBank/DDBJ databases">
        <title>Sphingomonas sp. nov. isolated from rhizosphere soil of tomato.</title>
        <authorList>
            <person name="Dong H."/>
            <person name="Gao R."/>
        </authorList>
    </citation>
    <scope>NUCLEOTIDE SEQUENCE</scope>
    <source>
        <strain evidence="7">MMSM24</strain>
    </source>
</reference>
<dbReference type="EMBL" id="JANFAV010000002">
    <property type="protein sequence ID" value="MCW6533939.1"/>
    <property type="molecule type" value="Genomic_DNA"/>
</dbReference>
<dbReference type="Pfam" id="PF00924">
    <property type="entry name" value="MS_channel_2nd"/>
    <property type="match status" value="1"/>
</dbReference>
<gene>
    <name evidence="7" type="ORF">NEE01_03995</name>
</gene>
<dbReference type="PANTHER" id="PTHR30221">
    <property type="entry name" value="SMALL-CONDUCTANCE MECHANOSENSITIVE CHANNEL"/>
    <property type="match status" value="1"/>
</dbReference>
<dbReference type="SUPFAM" id="SSF50182">
    <property type="entry name" value="Sm-like ribonucleoproteins"/>
    <property type="match status" value="1"/>
</dbReference>